<proteinExistence type="predicted"/>
<dbReference type="AlphaFoldDB" id="A0A931HCW0"/>
<protein>
    <submittedName>
        <fullName evidence="1">Uncharacterized protein</fullName>
    </submittedName>
</protein>
<sequence>MASIYQARLWGQKAARDGIASEANPYRNPRWREAWDAGHSQELDFQQVRTLAAVH</sequence>
<gene>
    <name evidence="1" type="ORF">I5E68_12310</name>
</gene>
<dbReference type="Proteomes" id="UP000617634">
    <property type="component" value="Unassembled WGS sequence"/>
</dbReference>
<keyword evidence="2" id="KW-1185">Reference proteome</keyword>
<comment type="caution">
    <text evidence="1">The sequence shown here is derived from an EMBL/GenBank/DDBJ whole genome shotgun (WGS) entry which is preliminary data.</text>
</comment>
<evidence type="ECO:0000313" key="2">
    <source>
        <dbReference type="Proteomes" id="UP000617634"/>
    </source>
</evidence>
<dbReference type="EMBL" id="JADZGI010000001">
    <property type="protein sequence ID" value="MBH0113730.1"/>
    <property type="molecule type" value="Genomic_DNA"/>
</dbReference>
<accession>A0A931HCW0</accession>
<name>A0A931HCW0_9SPHN</name>
<dbReference type="RefSeq" id="WP_197164100.1">
    <property type="nucleotide sequence ID" value="NZ_JADZGI010000001.1"/>
</dbReference>
<evidence type="ECO:0000313" key="1">
    <source>
        <dbReference type="EMBL" id="MBH0113730.1"/>
    </source>
</evidence>
<reference evidence="1" key="1">
    <citation type="submission" date="2020-11" db="EMBL/GenBank/DDBJ databases">
        <title>Novosphingobium aureum sp. nov., a marine bacterium isolated from sediment of a salt flat.</title>
        <authorList>
            <person name="Yoo Y."/>
            <person name="Kim J.-J."/>
        </authorList>
    </citation>
    <scope>NUCLEOTIDE SEQUENCE</scope>
    <source>
        <strain evidence="1">YJ-S2-02</strain>
    </source>
</reference>
<organism evidence="1 2">
    <name type="scientific">Novosphingobium aureum</name>
    <dbReference type="NCBI Taxonomy" id="2792964"/>
    <lineage>
        <taxon>Bacteria</taxon>
        <taxon>Pseudomonadati</taxon>
        <taxon>Pseudomonadota</taxon>
        <taxon>Alphaproteobacteria</taxon>
        <taxon>Sphingomonadales</taxon>
        <taxon>Sphingomonadaceae</taxon>
        <taxon>Novosphingobium</taxon>
    </lineage>
</organism>